<feature type="compositionally biased region" description="Basic and acidic residues" evidence="1">
    <location>
        <begin position="88"/>
        <end position="107"/>
    </location>
</feature>
<feature type="region of interest" description="Disordered" evidence="1">
    <location>
        <begin position="1"/>
        <end position="465"/>
    </location>
</feature>
<keyword evidence="3" id="KW-1185">Reference proteome</keyword>
<feature type="compositionally biased region" description="Basic and acidic residues" evidence="1">
    <location>
        <begin position="146"/>
        <end position="165"/>
    </location>
</feature>
<organism evidence="2 3">
    <name type="scientific">Lepidopterella palustris CBS 459.81</name>
    <dbReference type="NCBI Taxonomy" id="1314670"/>
    <lineage>
        <taxon>Eukaryota</taxon>
        <taxon>Fungi</taxon>
        <taxon>Dikarya</taxon>
        <taxon>Ascomycota</taxon>
        <taxon>Pezizomycotina</taxon>
        <taxon>Dothideomycetes</taxon>
        <taxon>Pleosporomycetidae</taxon>
        <taxon>Mytilinidiales</taxon>
        <taxon>Argynnaceae</taxon>
        <taxon>Lepidopterella</taxon>
    </lineage>
</organism>
<feature type="compositionally biased region" description="Basic and acidic residues" evidence="1">
    <location>
        <begin position="1"/>
        <end position="13"/>
    </location>
</feature>
<feature type="compositionally biased region" description="Basic and acidic residues" evidence="1">
    <location>
        <begin position="117"/>
        <end position="133"/>
    </location>
</feature>
<dbReference type="Proteomes" id="UP000250266">
    <property type="component" value="Unassembled WGS sequence"/>
</dbReference>
<feature type="compositionally biased region" description="Polar residues" evidence="1">
    <location>
        <begin position="430"/>
        <end position="441"/>
    </location>
</feature>
<name>A0A8E2E4N1_9PEZI</name>
<dbReference type="AlphaFoldDB" id="A0A8E2E4N1"/>
<evidence type="ECO:0000313" key="2">
    <source>
        <dbReference type="EMBL" id="OCK77341.1"/>
    </source>
</evidence>
<feature type="compositionally biased region" description="Basic residues" evidence="1">
    <location>
        <begin position="49"/>
        <end position="66"/>
    </location>
</feature>
<evidence type="ECO:0000256" key="1">
    <source>
        <dbReference type="SAM" id="MobiDB-lite"/>
    </source>
</evidence>
<sequence length="534" mass="59528">MDRDRDRRDDRYSYRPARSPPPRDSYRAARSPPRRPPGADTYVPSNRSSRPRSRSPNYRRRSRSPRPRGETESWRTRPRSPIRRTYSPRRDEFRGDARGRSPRRDGYDAGFGRSPRPARERSPIPLKRGRDASPARSRGMRSPPPAKRERIESPARPVRYEEPRSRAQSPPRRPYSPPRESRDYRRRSPSPRRDARADPYAANNWRRRSPSPARSAQPPNEASGRGSAATSRRSSPPPIHQSRAVLIPEERPMRPEPVLASPASRSPYGGRANDRERERERSPPRYRDTPPTGPREREYSNGAPPTGPAYRNDDSNFARAPPTGPAARNYTSPAMSPPVGPSSNSISMSAHARSSNPVLAAPTRPRGGGGRGYAGDYSREYPGAPPPRRGSTHWTGGRGSLSGAPYYCGPPSGPRGSGGGQPSFAPPFRGSSNSTSTTYPRTQRFRDHLSDLPTTVPGGQKAPELYDKSKIAKLEDEARKLREMIEAKQAKKRQGLREWEALEREGNNNTLRADLAEQHLKSLNGEGEAGGAAF</sequence>
<dbReference type="EMBL" id="KV745135">
    <property type="protein sequence ID" value="OCK77341.1"/>
    <property type="molecule type" value="Genomic_DNA"/>
</dbReference>
<evidence type="ECO:0000313" key="3">
    <source>
        <dbReference type="Proteomes" id="UP000250266"/>
    </source>
</evidence>
<protein>
    <submittedName>
        <fullName evidence="2">Uncharacterized protein</fullName>
    </submittedName>
</protein>
<feature type="compositionally biased region" description="Basic and acidic residues" evidence="1">
    <location>
        <begin position="272"/>
        <end position="299"/>
    </location>
</feature>
<gene>
    <name evidence="2" type="ORF">K432DRAFT_418687</name>
</gene>
<proteinExistence type="predicted"/>
<feature type="compositionally biased region" description="Low complexity" evidence="1">
    <location>
        <begin position="210"/>
        <end position="234"/>
    </location>
</feature>
<feature type="compositionally biased region" description="Polar residues" evidence="1">
    <location>
        <begin position="341"/>
        <end position="357"/>
    </location>
</feature>
<accession>A0A8E2E4N1</accession>
<dbReference type="OrthoDB" id="5424692at2759"/>
<reference evidence="2 3" key="1">
    <citation type="journal article" date="2016" name="Nat. Commun.">
        <title>Ectomycorrhizal ecology is imprinted in the genome of the dominant symbiotic fungus Cenococcum geophilum.</title>
        <authorList>
            <consortium name="DOE Joint Genome Institute"/>
            <person name="Peter M."/>
            <person name="Kohler A."/>
            <person name="Ohm R.A."/>
            <person name="Kuo A."/>
            <person name="Krutzmann J."/>
            <person name="Morin E."/>
            <person name="Arend M."/>
            <person name="Barry K.W."/>
            <person name="Binder M."/>
            <person name="Choi C."/>
            <person name="Clum A."/>
            <person name="Copeland A."/>
            <person name="Grisel N."/>
            <person name="Haridas S."/>
            <person name="Kipfer T."/>
            <person name="LaButti K."/>
            <person name="Lindquist E."/>
            <person name="Lipzen A."/>
            <person name="Maire R."/>
            <person name="Meier B."/>
            <person name="Mihaltcheva S."/>
            <person name="Molinier V."/>
            <person name="Murat C."/>
            <person name="Poggeler S."/>
            <person name="Quandt C.A."/>
            <person name="Sperisen C."/>
            <person name="Tritt A."/>
            <person name="Tisserant E."/>
            <person name="Crous P.W."/>
            <person name="Henrissat B."/>
            <person name="Nehls U."/>
            <person name="Egli S."/>
            <person name="Spatafora J.W."/>
            <person name="Grigoriev I.V."/>
            <person name="Martin F.M."/>
        </authorList>
    </citation>
    <scope>NUCLEOTIDE SEQUENCE [LARGE SCALE GENOMIC DNA]</scope>
    <source>
        <strain evidence="2 3">CBS 459.81</strain>
    </source>
</reference>